<keyword evidence="14" id="KW-1185">Reference proteome</keyword>
<dbReference type="InterPro" id="IPR030457">
    <property type="entry name" value="ELO_CS"/>
</dbReference>
<organism evidence="13 14">
    <name type="scientific">Ambispora gerdemannii</name>
    <dbReference type="NCBI Taxonomy" id="144530"/>
    <lineage>
        <taxon>Eukaryota</taxon>
        <taxon>Fungi</taxon>
        <taxon>Fungi incertae sedis</taxon>
        <taxon>Mucoromycota</taxon>
        <taxon>Glomeromycotina</taxon>
        <taxon>Glomeromycetes</taxon>
        <taxon>Archaeosporales</taxon>
        <taxon>Ambisporaceae</taxon>
        <taxon>Ambispora</taxon>
    </lineage>
</organism>
<dbReference type="Proteomes" id="UP000789831">
    <property type="component" value="Unassembled WGS sequence"/>
</dbReference>
<dbReference type="OrthoDB" id="434092at2759"/>
<comment type="similarity">
    <text evidence="2 12">Belongs to the ELO family.</text>
</comment>
<gene>
    <name evidence="13" type="ORF">AGERDE_LOCUS3068</name>
</gene>
<evidence type="ECO:0000256" key="9">
    <source>
        <dbReference type="ARBA" id="ARBA00023136"/>
    </source>
</evidence>
<evidence type="ECO:0000256" key="2">
    <source>
        <dbReference type="ARBA" id="ARBA00007263"/>
    </source>
</evidence>
<dbReference type="PANTHER" id="PTHR11157:SF134">
    <property type="entry name" value="ELONGATION OF FATTY ACIDS PROTEIN 1-RELATED"/>
    <property type="match status" value="1"/>
</dbReference>
<accession>A0A9N8ZB15</accession>
<dbReference type="GO" id="GO:0009922">
    <property type="term" value="F:fatty acid elongase activity"/>
    <property type="evidence" value="ECO:0007669"/>
    <property type="project" value="UniProtKB-EC"/>
</dbReference>
<feature type="transmembrane region" description="Helical" evidence="12">
    <location>
        <begin position="151"/>
        <end position="168"/>
    </location>
</feature>
<dbReference type="GO" id="GO:0034625">
    <property type="term" value="P:fatty acid elongation, monounsaturated fatty acid"/>
    <property type="evidence" value="ECO:0007669"/>
    <property type="project" value="TreeGrafter"/>
</dbReference>
<feature type="transmembrane region" description="Helical" evidence="12">
    <location>
        <begin position="126"/>
        <end position="144"/>
    </location>
</feature>
<comment type="subcellular location">
    <subcellularLocation>
        <location evidence="1">Membrane</location>
        <topology evidence="1">Multi-pass membrane protein</topology>
    </subcellularLocation>
</comment>
<dbReference type="PANTHER" id="PTHR11157">
    <property type="entry name" value="FATTY ACID ACYL TRANSFERASE-RELATED"/>
    <property type="match status" value="1"/>
</dbReference>
<proteinExistence type="inferred from homology"/>
<evidence type="ECO:0000256" key="1">
    <source>
        <dbReference type="ARBA" id="ARBA00004141"/>
    </source>
</evidence>
<feature type="transmembrane region" description="Helical" evidence="12">
    <location>
        <begin position="70"/>
        <end position="94"/>
    </location>
</feature>
<keyword evidence="8 12" id="KW-0443">Lipid metabolism</keyword>
<comment type="caution">
    <text evidence="13">The sequence shown here is derived from an EMBL/GenBank/DDBJ whole genome shotgun (WGS) entry which is preliminary data.</text>
</comment>
<keyword evidence="10 12" id="KW-0275">Fatty acid biosynthesis</keyword>
<comment type="catalytic activity">
    <reaction evidence="11">
        <text>a very-long-chain acyl-CoA + malonyl-CoA + H(+) = a very-long-chain 3-oxoacyl-CoA + CO2 + CoA</text>
        <dbReference type="Rhea" id="RHEA:32727"/>
        <dbReference type="ChEBI" id="CHEBI:15378"/>
        <dbReference type="ChEBI" id="CHEBI:16526"/>
        <dbReference type="ChEBI" id="CHEBI:57287"/>
        <dbReference type="ChEBI" id="CHEBI:57384"/>
        <dbReference type="ChEBI" id="CHEBI:90725"/>
        <dbReference type="ChEBI" id="CHEBI:90736"/>
        <dbReference type="EC" id="2.3.1.199"/>
    </reaction>
</comment>
<keyword evidence="5 12" id="KW-0812">Transmembrane</keyword>
<protein>
    <recommendedName>
        <fullName evidence="12">Elongation of fatty acids protein</fullName>
        <ecNumber evidence="12">2.3.1.-</ecNumber>
    </recommendedName>
</protein>
<evidence type="ECO:0000256" key="8">
    <source>
        <dbReference type="ARBA" id="ARBA00023098"/>
    </source>
</evidence>
<dbReference type="GO" id="GO:0034626">
    <property type="term" value="P:fatty acid elongation, polyunsaturated fatty acid"/>
    <property type="evidence" value="ECO:0007669"/>
    <property type="project" value="TreeGrafter"/>
</dbReference>
<keyword evidence="7 12" id="KW-1133">Transmembrane helix</keyword>
<feature type="transmembrane region" description="Helical" evidence="12">
    <location>
        <begin position="41"/>
        <end position="58"/>
    </location>
</feature>
<feature type="transmembrane region" description="Helical" evidence="12">
    <location>
        <begin position="174"/>
        <end position="194"/>
    </location>
</feature>
<dbReference type="GO" id="GO:0005789">
    <property type="term" value="C:endoplasmic reticulum membrane"/>
    <property type="evidence" value="ECO:0007669"/>
    <property type="project" value="TreeGrafter"/>
</dbReference>
<dbReference type="InterPro" id="IPR002076">
    <property type="entry name" value="ELO_fam"/>
</dbReference>
<sequence length="207" mass="24633">MPIGLENVYKSRLDTSKWDYSQLIDPYGFRWEYGITPFSDWQIIVGSWALYFTTIFGLKTYMSSRTAFSLKYITALHNFILSAWSAGMFIYAVIDFIDRWQTRGLPECFCTSDSSSISGRLFYTTYIYYLSKFYELFDTIILVLKKKQLIFLHWYHHAIVITMVWSWLEEANPYSTIGMIANTFIHIFMYYYYFSASLGRSIWFKVN</sequence>
<comment type="catalytic activity">
    <reaction evidence="12">
        <text>an acyl-CoA + malonyl-CoA + H(+) = a 3-oxoacyl-CoA + CO2 + CoA</text>
        <dbReference type="Rhea" id="RHEA:50252"/>
        <dbReference type="ChEBI" id="CHEBI:15378"/>
        <dbReference type="ChEBI" id="CHEBI:16526"/>
        <dbReference type="ChEBI" id="CHEBI:57287"/>
        <dbReference type="ChEBI" id="CHEBI:57384"/>
        <dbReference type="ChEBI" id="CHEBI:58342"/>
        <dbReference type="ChEBI" id="CHEBI:90726"/>
    </reaction>
    <physiologicalReaction direction="left-to-right" evidence="12">
        <dbReference type="Rhea" id="RHEA:50253"/>
    </physiologicalReaction>
</comment>
<name>A0A9N8ZB15_9GLOM</name>
<reference evidence="13" key="1">
    <citation type="submission" date="2021-06" db="EMBL/GenBank/DDBJ databases">
        <authorList>
            <person name="Kallberg Y."/>
            <person name="Tangrot J."/>
            <person name="Rosling A."/>
        </authorList>
    </citation>
    <scope>NUCLEOTIDE SEQUENCE</scope>
    <source>
        <strain evidence="13">MT106</strain>
    </source>
</reference>
<dbReference type="GO" id="GO:0019367">
    <property type="term" value="P:fatty acid elongation, saturated fatty acid"/>
    <property type="evidence" value="ECO:0007669"/>
    <property type="project" value="TreeGrafter"/>
</dbReference>
<evidence type="ECO:0000256" key="4">
    <source>
        <dbReference type="ARBA" id="ARBA00022679"/>
    </source>
</evidence>
<evidence type="ECO:0000256" key="3">
    <source>
        <dbReference type="ARBA" id="ARBA00022516"/>
    </source>
</evidence>
<dbReference type="PROSITE" id="PS01188">
    <property type="entry name" value="ELO"/>
    <property type="match status" value="1"/>
</dbReference>
<evidence type="ECO:0000313" key="14">
    <source>
        <dbReference type="Proteomes" id="UP000789831"/>
    </source>
</evidence>
<dbReference type="EC" id="2.3.1.-" evidence="12"/>
<dbReference type="Pfam" id="PF01151">
    <property type="entry name" value="ELO"/>
    <property type="match status" value="1"/>
</dbReference>
<evidence type="ECO:0000256" key="7">
    <source>
        <dbReference type="ARBA" id="ARBA00022989"/>
    </source>
</evidence>
<dbReference type="AlphaFoldDB" id="A0A9N8ZB15"/>
<keyword evidence="9 12" id="KW-0472">Membrane</keyword>
<dbReference type="GO" id="GO:0042761">
    <property type="term" value="P:very long-chain fatty acid biosynthetic process"/>
    <property type="evidence" value="ECO:0007669"/>
    <property type="project" value="TreeGrafter"/>
</dbReference>
<evidence type="ECO:0000256" key="10">
    <source>
        <dbReference type="ARBA" id="ARBA00023160"/>
    </source>
</evidence>
<evidence type="ECO:0000256" key="12">
    <source>
        <dbReference type="RuleBase" id="RU361115"/>
    </source>
</evidence>
<evidence type="ECO:0000256" key="5">
    <source>
        <dbReference type="ARBA" id="ARBA00022692"/>
    </source>
</evidence>
<evidence type="ECO:0000313" key="13">
    <source>
        <dbReference type="EMBL" id="CAG8477718.1"/>
    </source>
</evidence>
<evidence type="ECO:0000256" key="6">
    <source>
        <dbReference type="ARBA" id="ARBA00022832"/>
    </source>
</evidence>
<evidence type="ECO:0000256" key="11">
    <source>
        <dbReference type="ARBA" id="ARBA00047375"/>
    </source>
</evidence>
<keyword evidence="6 12" id="KW-0276">Fatty acid metabolism</keyword>
<keyword evidence="4 12" id="KW-0808">Transferase</keyword>
<dbReference type="EMBL" id="CAJVPL010000278">
    <property type="protein sequence ID" value="CAG8477718.1"/>
    <property type="molecule type" value="Genomic_DNA"/>
</dbReference>
<dbReference type="GO" id="GO:0030148">
    <property type="term" value="P:sphingolipid biosynthetic process"/>
    <property type="evidence" value="ECO:0007669"/>
    <property type="project" value="TreeGrafter"/>
</dbReference>
<keyword evidence="3 12" id="KW-0444">Lipid biosynthesis</keyword>